<dbReference type="AlphaFoldDB" id="A0A183L3D3"/>
<gene>
    <name evidence="1" type="ORF">SCUD_LOCUS21841</name>
</gene>
<reference evidence="3" key="1">
    <citation type="submission" date="2016-06" db="UniProtKB">
        <authorList>
            <consortium name="WormBaseParasite"/>
        </authorList>
    </citation>
    <scope>IDENTIFICATION</scope>
</reference>
<evidence type="ECO:0000313" key="1">
    <source>
        <dbReference type="EMBL" id="VDP76753.1"/>
    </source>
</evidence>
<dbReference type="WBParaSite" id="SCUD_0002184401-mRNA-1">
    <property type="protein sequence ID" value="SCUD_0002184401-mRNA-1"/>
    <property type="gene ID" value="SCUD_0002184401"/>
</dbReference>
<reference evidence="1 2" key="2">
    <citation type="submission" date="2018-11" db="EMBL/GenBank/DDBJ databases">
        <authorList>
            <consortium name="Pathogen Informatics"/>
        </authorList>
    </citation>
    <scope>NUCLEOTIDE SEQUENCE [LARGE SCALE GENOMIC DNA]</scope>
    <source>
        <strain evidence="1">Dakar</strain>
        <strain evidence="2">Dakar, Senegal</strain>
    </source>
</reference>
<protein>
    <submittedName>
        <fullName evidence="3">Endo/exonuclease/phosphatase domain-containing protein</fullName>
    </submittedName>
</protein>
<organism evidence="3">
    <name type="scientific">Schistosoma curassoni</name>
    <dbReference type="NCBI Taxonomy" id="6186"/>
    <lineage>
        <taxon>Eukaryota</taxon>
        <taxon>Metazoa</taxon>
        <taxon>Spiralia</taxon>
        <taxon>Lophotrochozoa</taxon>
        <taxon>Platyhelminthes</taxon>
        <taxon>Trematoda</taxon>
        <taxon>Digenea</taxon>
        <taxon>Strigeidida</taxon>
        <taxon>Schistosomatoidea</taxon>
        <taxon>Schistosomatidae</taxon>
        <taxon>Schistosoma</taxon>
    </lineage>
</organism>
<proteinExistence type="predicted"/>
<dbReference type="Proteomes" id="UP000279833">
    <property type="component" value="Unassembled WGS sequence"/>
</dbReference>
<sequence>MGDLNAKVGMDNTGYEDIMGRHGLGERNENGERFANLRAPLNPPDIEVAHTDLPIDVTPPTTEEIRMAIRQIKSGKAARPESILAEALKSDIKATANIFYVLFRKIWEDEQVTGKKNTSSRFQRKEI</sequence>
<name>A0A183L3D3_9TREM</name>
<evidence type="ECO:0000313" key="2">
    <source>
        <dbReference type="Proteomes" id="UP000279833"/>
    </source>
</evidence>
<dbReference type="EMBL" id="UZAK01047587">
    <property type="protein sequence ID" value="VDP76753.1"/>
    <property type="molecule type" value="Genomic_DNA"/>
</dbReference>
<accession>A0A183L3D3</accession>
<keyword evidence="2" id="KW-1185">Reference proteome</keyword>
<evidence type="ECO:0000313" key="3">
    <source>
        <dbReference type="WBParaSite" id="SCUD_0002184401-mRNA-1"/>
    </source>
</evidence>